<dbReference type="EMBL" id="UZAK01034765">
    <property type="protein sequence ID" value="VDP46795.1"/>
    <property type="molecule type" value="Genomic_DNA"/>
</dbReference>
<evidence type="ECO:0000256" key="3">
    <source>
        <dbReference type="ARBA" id="ARBA00046326"/>
    </source>
</evidence>
<keyword evidence="2" id="KW-0653">Protein transport</keyword>
<dbReference type="Pfam" id="PF04118">
    <property type="entry name" value="Dopey_N"/>
    <property type="match status" value="1"/>
</dbReference>
<dbReference type="PANTHER" id="PTHR14042">
    <property type="entry name" value="DOPEY-RELATED"/>
    <property type="match status" value="1"/>
</dbReference>
<dbReference type="GO" id="GO:0006895">
    <property type="term" value="P:Golgi to endosome transport"/>
    <property type="evidence" value="ECO:0007669"/>
    <property type="project" value="InterPro"/>
</dbReference>
<evidence type="ECO:0000313" key="6">
    <source>
        <dbReference type="Proteomes" id="UP000279833"/>
    </source>
</evidence>
<protein>
    <submittedName>
        <fullName evidence="7">Dopey_N domain-containing protein</fullName>
    </submittedName>
</protein>
<dbReference type="Proteomes" id="UP000279833">
    <property type="component" value="Unassembled WGS sequence"/>
</dbReference>
<evidence type="ECO:0000256" key="2">
    <source>
        <dbReference type="ARBA" id="ARBA00022927"/>
    </source>
</evidence>
<reference evidence="5 6" key="2">
    <citation type="submission" date="2018-11" db="EMBL/GenBank/DDBJ databases">
        <authorList>
            <consortium name="Pathogen Informatics"/>
        </authorList>
    </citation>
    <scope>NUCLEOTIDE SEQUENCE [LARGE SCALE GENOMIC DNA]</scope>
    <source>
        <strain evidence="5">Dakar</strain>
        <strain evidence="6">Dakar, Senegal</strain>
    </source>
</reference>
<sequence>MFSILPRVLVIQSNTKCGYVPRSFVIGKRLAQCLHPALPAGVHCKALECYDVIFRTIGPERVAYDLYVYGPGLFALLEPSAMTVKSPLFDIYEEHLLPLGKLLHPSFLGLLKGLLPGLEPGAEFSERGNRMLEMFSSSVGSAFFYTCLWELLIRCPSIRQYGISFILNHLNKRKSLDSQSYIYGLDKNILVESLCCLFGDSVLLVQRDALDFILLALPIHFYSKTTERNPFQFITNKSLTVKDFAMLCTASLSILLRRDASLNRRLFIWLKGSQSVEGMVVDSLDNQSMTWADIVMDKVDDKHVLVSYS</sequence>
<dbReference type="AlphaFoldDB" id="A0A183KAC6"/>
<reference evidence="7" key="1">
    <citation type="submission" date="2016-06" db="UniProtKB">
        <authorList>
            <consortium name="WormBaseParasite"/>
        </authorList>
    </citation>
    <scope>IDENTIFICATION</scope>
</reference>
<dbReference type="PANTHER" id="PTHR14042:SF24">
    <property type="entry name" value="PROTEIN DOPEY-1 HOMOLOG"/>
    <property type="match status" value="1"/>
</dbReference>
<dbReference type="GO" id="GO:0005829">
    <property type="term" value="C:cytosol"/>
    <property type="evidence" value="ECO:0007669"/>
    <property type="project" value="GOC"/>
</dbReference>
<dbReference type="GO" id="GO:0005802">
    <property type="term" value="C:trans-Golgi network"/>
    <property type="evidence" value="ECO:0007669"/>
    <property type="project" value="TreeGrafter"/>
</dbReference>
<dbReference type="GO" id="GO:0005768">
    <property type="term" value="C:endosome"/>
    <property type="evidence" value="ECO:0007669"/>
    <property type="project" value="TreeGrafter"/>
</dbReference>
<evidence type="ECO:0000256" key="1">
    <source>
        <dbReference type="ARBA" id="ARBA00022448"/>
    </source>
</evidence>
<dbReference type="InterPro" id="IPR007249">
    <property type="entry name" value="DOP1_N"/>
</dbReference>
<comment type="similarity">
    <text evidence="3">Belongs to the DOP1 family.</text>
</comment>
<proteinExistence type="inferred from homology"/>
<keyword evidence="6" id="KW-1185">Reference proteome</keyword>
<evidence type="ECO:0000313" key="7">
    <source>
        <dbReference type="WBParaSite" id="SCUD_0001195901-mRNA-1"/>
    </source>
</evidence>
<accession>A0A183KAC6</accession>
<dbReference type="GO" id="GO:0015031">
    <property type="term" value="P:protein transport"/>
    <property type="evidence" value="ECO:0007669"/>
    <property type="project" value="UniProtKB-KW"/>
</dbReference>
<evidence type="ECO:0000313" key="5">
    <source>
        <dbReference type="EMBL" id="VDP46795.1"/>
    </source>
</evidence>
<organism evidence="7">
    <name type="scientific">Schistosoma curassoni</name>
    <dbReference type="NCBI Taxonomy" id="6186"/>
    <lineage>
        <taxon>Eukaryota</taxon>
        <taxon>Metazoa</taxon>
        <taxon>Spiralia</taxon>
        <taxon>Lophotrochozoa</taxon>
        <taxon>Platyhelminthes</taxon>
        <taxon>Trematoda</taxon>
        <taxon>Digenea</taxon>
        <taxon>Strigeidida</taxon>
        <taxon>Schistosomatoidea</taxon>
        <taxon>Schistosomatidae</taxon>
        <taxon>Schistosoma</taxon>
    </lineage>
</organism>
<evidence type="ECO:0000259" key="4">
    <source>
        <dbReference type="Pfam" id="PF04118"/>
    </source>
</evidence>
<feature type="domain" description="DOP1 N-terminal" evidence="4">
    <location>
        <begin position="10"/>
        <end position="274"/>
    </location>
</feature>
<keyword evidence="1" id="KW-0813">Transport</keyword>
<name>A0A183KAC6_9TREM</name>
<dbReference type="STRING" id="6186.A0A183KAC6"/>
<dbReference type="InterPro" id="IPR040314">
    <property type="entry name" value="DOP1"/>
</dbReference>
<gene>
    <name evidence="5" type="ORF">SCUD_LOCUS11959</name>
</gene>
<dbReference type="WBParaSite" id="SCUD_0001195901-mRNA-1">
    <property type="protein sequence ID" value="SCUD_0001195901-mRNA-1"/>
    <property type="gene ID" value="SCUD_0001195901"/>
</dbReference>